<reference evidence="10" key="1">
    <citation type="submission" date="2011-05" db="EMBL/GenBank/DDBJ databases">
        <title>Complete sequence of Desulfotomaculum kuznetsovii DSM 6115.</title>
        <authorList>
            <person name="Lucas S."/>
            <person name="Han J."/>
            <person name="Lapidus A."/>
            <person name="Cheng J.-F."/>
            <person name="Goodwin L."/>
            <person name="Pitluck S."/>
            <person name="Peters L."/>
            <person name="Mikhailova N."/>
            <person name="Lu M."/>
            <person name="Saunders E."/>
            <person name="Han C."/>
            <person name="Tapia R."/>
            <person name="Land M."/>
            <person name="Hauser L."/>
            <person name="Kyrpides N."/>
            <person name="Ivanova N."/>
            <person name="Pagani I."/>
            <person name="Nazina T."/>
            <person name="Ivanova A."/>
            <person name="Parshina S."/>
            <person name="Kuever J."/>
            <person name="Muyzer G."/>
            <person name="Plugge C."/>
            <person name="Stams A."/>
            <person name="Woyke T."/>
        </authorList>
    </citation>
    <scope>NUCLEOTIDE SEQUENCE [LARGE SCALE GENOMIC DNA]</scope>
    <source>
        <strain evidence="10">DSM 6115 / VKM B-1805 / 17</strain>
    </source>
</reference>
<keyword evidence="10" id="KW-1185">Reference proteome</keyword>
<evidence type="ECO:0000313" key="9">
    <source>
        <dbReference type="EMBL" id="AEG14281.1"/>
    </source>
</evidence>
<feature type="binding site" evidence="7">
    <location>
        <position position="234"/>
    </location>
    <ligand>
        <name>substrate</name>
    </ligand>
</feature>
<dbReference type="PANTHER" id="PTHR46499">
    <property type="entry name" value="QUEUINE TRNA-RIBOSYLTRANSFERASE"/>
    <property type="match status" value="1"/>
</dbReference>
<evidence type="ECO:0000256" key="5">
    <source>
        <dbReference type="ARBA" id="ARBA00022833"/>
    </source>
</evidence>
<feature type="binding site" evidence="7">
    <location>
        <position position="322"/>
    </location>
    <ligand>
        <name>Zn(2+)</name>
        <dbReference type="ChEBI" id="CHEBI:29105"/>
    </ligand>
</feature>
<dbReference type="EMBL" id="CP002770">
    <property type="protein sequence ID" value="AEG14281.1"/>
    <property type="molecule type" value="Genomic_DNA"/>
</dbReference>
<comment type="function">
    <text evidence="7">Catalyzes the base-exchange of a guanine (G) residue with the queuine precursor 7-aminomethyl-7-deazaguanine (PreQ1) at position 34 (anticodon wobble position) in tRNAs with GU(N) anticodons (tRNA-Asp, -Asn, -His and -Tyr). Catalysis occurs through a double-displacement mechanism. The nucleophile active site attacks the C1' of nucleotide 34 to detach the guanine base from the RNA, forming a covalent enzyme-RNA intermediate. The proton acceptor active site deprotonates the incoming PreQ1, allowing a nucleophilic attack on the C1' of the ribose to form the product. After dissociation, two additional enzymatic reactions on the tRNA convert PreQ1 to queuine (Q), resulting in the hypermodified nucleoside queuosine (7-(((4,5-cis-dihydroxy-2-cyclopenten-1-yl)amino)methyl)-7-deazaguanosine).</text>
</comment>
<evidence type="ECO:0000256" key="6">
    <source>
        <dbReference type="ARBA" id="ARBA00050112"/>
    </source>
</evidence>
<comment type="similarity">
    <text evidence="7">Belongs to the queuine tRNA-ribosyltransferase family.</text>
</comment>
<evidence type="ECO:0000256" key="4">
    <source>
        <dbReference type="ARBA" id="ARBA00022785"/>
    </source>
</evidence>
<dbReference type="GO" id="GO:0005829">
    <property type="term" value="C:cytosol"/>
    <property type="evidence" value="ECO:0007669"/>
    <property type="project" value="TreeGrafter"/>
</dbReference>
<evidence type="ECO:0000259" key="8">
    <source>
        <dbReference type="Pfam" id="PF01702"/>
    </source>
</evidence>
<keyword evidence="1 7" id="KW-0328">Glycosyltransferase</keyword>
<keyword evidence="3 7" id="KW-0819">tRNA processing</keyword>
<evidence type="ECO:0000256" key="3">
    <source>
        <dbReference type="ARBA" id="ARBA00022694"/>
    </source>
</evidence>
<dbReference type="EC" id="2.4.2.29" evidence="7"/>
<dbReference type="Proteomes" id="UP000009229">
    <property type="component" value="Chromosome"/>
</dbReference>
<comment type="pathway">
    <text evidence="7">tRNA modification; tRNA-queuosine biosynthesis.</text>
</comment>
<organism evidence="9 10">
    <name type="scientific">Desulfofundulus kuznetsovii (strain DSM 6115 / VKM B-1805 / 17)</name>
    <name type="common">Desulfotomaculum kuznetsovii</name>
    <dbReference type="NCBI Taxonomy" id="760568"/>
    <lineage>
        <taxon>Bacteria</taxon>
        <taxon>Bacillati</taxon>
        <taxon>Bacillota</taxon>
        <taxon>Clostridia</taxon>
        <taxon>Eubacteriales</taxon>
        <taxon>Peptococcaceae</taxon>
        <taxon>Desulfofundulus</taxon>
    </lineage>
</organism>
<keyword evidence="4 7" id="KW-0671">Queuosine biosynthesis</keyword>
<dbReference type="GO" id="GO:0008616">
    <property type="term" value="P:tRNA queuosine(34) biosynthetic process"/>
    <property type="evidence" value="ECO:0007669"/>
    <property type="project" value="UniProtKB-UniRule"/>
</dbReference>
<comment type="catalytic activity">
    <reaction evidence="6 7">
        <text>7-aminomethyl-7-carbaguanine + guanosine(34) in tRNA = 7-aminomethyl-7-carbaguanosine(34) in tRNA + guanine</text>
        <dbReference type="Rhea" id="RHEA:24104"/>
        <dbReference type="Rhea" id="RHEA-COMP:10341"/>
        <dbReference type="Rhea" id="RHEA-COMP:10342"/>
        <dbReference type="ChEBI" id="CHEBI:16235"/>
        <dbReference type="ChEBI" id="CHEBI:58703"/>
        <dbReference type="ChEBI" id="CHEBI:74269"/>
        <dbReference type="ChEBI" id="CHEBI:82833"/>
        <dbReference type="EC" id="2.4.2.29"/>
    </reaction>
</comment>
<protein>
    <recommendedName>
        <fullName evidence="7">Queuine tRNA-ribosyltransferase</fullName>
        <ecNumber evidence="7">2.4.2.29</ecNumber>
    </recommendedName>
    <alternativeName>
        <fullName evidence="7">Guanine insertion enzyme</fullName>
    </alternativeName>
    <alternativeName>
        <fullName evidence="7">tRNA-guanine transglycosylase</fullName>
    </alternativeName>
</protein>
<evidence type="ECO:0000256" key="7">
    <source>
        <dbReference type="HAMAP-Rule" id="MF_00168"/>
    </source>
</evidence>
<comment type="cofactor">
    <cofactor evidence="7">
        <name>Zn(2+)</name>
        <dbReference type="ChEBI" id="CHEBI:29105"/>
    </cofactor>
    <text evidence="7">Binds 1 zinc ion per subunit.</text>
</comment>
<dbReference type="NCBIfam" id="TIGR00430">
    <property type="entry name" value="Q_tRNA_tgt"/>
    <property type="match status" value="1"/>
</dbReference>
<dbReference type="InterPro" id="IPR050076">
    <property type="entry name" value="ArchSynthase1/Queuine_TRR"/>
</dbReference>
<accession>A0AAU8P925</accession>
<evidence type="ECO:0000313" key="10">
    <source>
        <dbReference type="Proteomes" id="UP000009229"/>
    </source>
</evidence>
<evidence type="ECO:0000256" key="2">
    <source>
        <dbReference type="ARBA" id="ARBA00022679"/>
    </source>
</evidence>
<keyword evidence="5 7" id="KW-0862">Zinc</keyword>
<dbReference type="InterPro" id="IPR036511">
    <property type="entry name" value="TGT-like_sf"/>
</dbReference>
<gene>
    <name evidence="7" type="primary">tgt</name>
    <name evidence="9" type="ordered locus">Desku_0672</name>
</gene>
<comment type="subunit">
    <text evidence="7">Homodimer. Within each dimer, one monomer is responsible for RNA recognition and catalysis, while the other monomer binds to the replacement base PreQ1.</text>
</comment>
<dbReference type="NCBIfam" id="TIGR00449">
    <property type="entry name" value="tgt_general"/>
    <property type="match status" value="1"/>
</dbReference>
<keyword evidence="7" id="KW-0479">Metal-binding</keyword>
<dbReference type="Gene3D" id="3.20.20.105">
    <property type="entry name" value="Queuine tRNA-ribosyltransferase-like"/>
    <property type="match status" value="1"/>
</dbReference>
<dbReference type="InterPro" id="IPR004803">
    <property type="entry name" value="TGT"/>
</dbReference>
<dbReference type="KEGG" id="dku:Desku_0672"/>
<sequence>MTTLSSLRRHSGREVERPVTVSFSIIKEDARTGARAGVLHTLRGDVETPVFMPVGTQATVKTMTPHEVWDLGGRLILSNTYHLYLRPGAGLIREAGGLHRFMGWTGPILTDSGGFQVFSLASLRRIEEEGVWFRSHIDGSEHFFSPEKAVAVQEALGSDIAMVFDQCAPYPCTYEEAREAMERTSRWALRCKEARRREDQALFGIVQGGVHRDLREKSIKDLVELDFPGYGIGGLSVGEPKDIMYQVLDYTVPLLPREKPRYLMGVGSPDCLLEGVARGVDMFDCVLPTRIARNGTVFTRDGKLVVRNAEYARDFRPLDPECGCYACRHFTRAYIRHLIKANEVLGIRLTTIHNLHFVLELMRNIRRAILEGNFHEYKEAFLARWNKN</sequence>
<feature type="region of interest" description="RNA binding" evidence="7">
    <location>
        <begin position="265"/>
        <end position="271"/>
    </location>
</feature>
<dbReference type="Pfam" id="PF01702">
    <property type="entry name" value="TGT"/>
    <property type="match status" value="1"/>
</dbReference>
<name>A0AAU8P925_DESK7</name>
<feature type="active site" description="Nucleophile" evidence="7">
    <location>
        <position position="284"/>
    </location>
</feature>
<feature type="binding site" evidence="7">
    <location>
        <position position="327"/>
    </location>
    <ligand>
        <name>Zn(2+)</name>
        <dbReference type="ChEBI" id="CHEBI:29105"/>
    </ligand>
</feature>
<dbReference type="SUPFAM" id="SSF51713">
    <property type="entry name" value="tRNA-guanine transglycosylase"/>
    <property type="match status" value="1"/>
</dbReference>
<feature type="active site" description="Proton acceptor" evidence="7">
    <location>
        <position position="111"/>
    </location>
</feature>
<feature type="binding site" evidence="7">
    <location>
        <position position="353"/>
    </location>
    <ligand>
        <name>Zn(2+)</name>
        <dbReference type="ChEBI" id="CHEBI:29105"/>
    </ligand>
</feature>
<feature type="region of interest" description="RNA binding; important for wobble base 34 recognition" evidence="7">
    <location>
        <begin position="289"/>
        <end position="293"/>
    </location>
</feature>
<keyword evidence="2 7" id="KW-0808">Transferase</keyword>
<dbReference type="GO" id="GO:0046872">
    <property type="term" value="F:metal ion binding"/>
    <property type="evidence" value="ECO:0007669"/>
    <property type="project" value="UniProtKB-KW"/>
</dbReference>
<feature type="binding site" evidence="7">
    <location>
        <position position="207"/>
    </location>
    <ligand>
        <name>substrate</name>
    </ligand>
</feature>
<dbReference type="GO" id="GO:0008479">
    <property type="term" value="F:tRNA-guanosine(34) queuine transglycosylase activity"/>
    <property type="evidence" value="ECO:0007669"/>
    <property type="project" value="UniProtKB-UniRule"/>
</dbReference>
<feature type="binding site" evidence="7">
    <location>
        <position position="165"/>
    </location>
    <ligand>
        <name>substrate</name>
    </ligand>
</feature>
<evidence type="ECO:0000256" key="1">
    <source>
        <dbReference type="ARBA" id="ARBA00022676"/>
    </source>
</evidence>
<feature type="binding site" evidence="7">
    <location>
        <position position="324"/>
    </location>
    <ligand>
        <name>Zn(2+)</name>
        <dbReference type="ChEBI" id="CHEBI:29105"/>
    </ligand>
</feature>
<dbReference type="AlphaFoldDB" id="A0AAU8P925"/>
<feature type="domain" description="tRNA-guanine(15) transglycosylase-like" evidence="8">
    <location>
        <begin position="32"/>
        <end position="386"/>
    </location>
</feature>
<proteinExistence type="inferred from homology"/>
<dbReference type="HAMAP" id="MF_00168">
    <property type="entry name" value="Q_tRNA_Tgt"/>
    <property type="match status" value="1"/>
</dbReference>
<dbReference type="PANTHER" id="PTHR46499:SF1">
    <property type="entry name" value="QUEUINE TRNA-RIBOSYLTRANSFERASE"/>
    <property type="match status" value="1"/>
</dbReference>
<dbReference type="InterPro" id="IPR002616">
    <property type="entry name" value="tRNA_ribo_trans-like"/>
</dbReference>
<feature type="binding site" evidence="7">
    <location>
        <begin position="111"/>
        <end position="115"/>
    </location>
    <ligand>
        <name>substrate</name>
    </ligand>
</feature>
<dbReference type="FunFam" id="3.20.20.105:FF:000001">
    <property type="entry name" value="Queuine tRNA-ribosyltransferase"/>
    <property type="match status" value="1"/>
</dbReference>